<feature type="domain" description="Amidase" evidence="2">
    <location>
        <begin position="96"/>
        <end position="507"/>
    </location>
</feature>
<dbReference type="PANTHER" id="PTHR11895">
    <property type="entry name" value="TRANSAMIDASE"/>
    <property type="match status" value="1"/>
</dbReference>
<accession>A0A3M6UXV3</accession>
<dbReference type="InterPro" id="IPR020556">
    <property type="entry name" value="Amidase_CS"/>
</dbReference>
<dbReference type="OrthoDB" id="421993at2759"/>
<comment type="caution">
    <text evidence="3">The sequence shown here is derived from an EMBL/GenBank/DDBJ whole genome shotgun (WGS) entry which is preliminary data.</text>
</comment>
<name>A0A3M6UXV3_POCDA</name>
<keyword evidence="4" id="KW-1185">Reference proteome</keyword>
<evidence type="ECO:0000313" key="3">
    <source>
        <dbReference type="EMBL" id="RMX58533.1"/>
    </source>
</evidence>
<dbReference type="AlphaFoldDB" id="A0A3M6UXV3"/>
<protein>
    <recommendedName>
        <fullName evidence="2">Amidase domain-containing protein</fullName>
    </recommendedName>
</protein>
<dbReference type="Proteomes" id="UP000275408">
    <property type="component" value="Unassembled WGS sequence"/>
</dbReference>
<evidence type="ECO:0000256" key="1">
    <source>
        <dbReference type="ARBA" id="ARBA00009199"/>
    </source>
</evidence>
<dbReference type="InterPro" id="IPR000120">
    <property type="entry name" value="Amidase"/>
</dbReference>
<dbReference type="InterPro" id="IPR023631">
    <property type="entry name" value="Amidase_dom"/>
</dbReference>
<dbReference type="NCBIfam" id="NF005565">
    <property type="entry name" value="PRK07235.1"/>
    <property type="match status" value="1"/>
</dbReference>
<evidence type="ECO:0000313" key="4">
    <source>
        <dbReference type="Proteomes" id="UP000275408"/>
    </source>
</evidence>
<dbReference type="SUPFAM" id="SSF75304">
    <property type="entry name" value="Amidase signature (AS) enzymes"/>
    <property type="match status" value="1"/>
</dbReference>
<dbReference type="EMBL" id="RCHS01000493">
    <property type="protein sequence ID" value="RMX58533.1"/>
    <property type="molecule type" value="Genomic_DNA"/>
</dbReference>
<evidence type="ECO:0000259" key="2">
    <source>
        <dbReference type="Pfam" id="PF01425"/>
    </source>
</evidence>
<dbReference type="GO" id="GO:0003824">
    <property type="term" value="F:catalytic activity"/>
    <property type="evidence" value="ECO:0007669"/>
    <property type="project" value="InterPro"/>
</dbReference>
<organism evidence="3 4">
    <name type="scientific">Pocillopora damicornis</name>
    <name type="common">Cauliflower coral</name>
    <name type="synonym">Millepora damicornis</name>
    <dbReference type="NCBI Taxonomy" id="46731"/>
    <lineage>
        <taxon>Eukaryota</taxon>
        <taxon>Metazoa</taxon>
        <taxon>Cnidaria</taxon>
        <taxon>Anthozoa</taxon>
        <taxon>Hexacorallia</taxon>
        <taxon>Scleractinia</taxon>
        <taxon>Astrocoeniina</taxon>
        <taxon>Pocilloporidae</taxon>
        <taxon>Pocillopora</taxon>
    </lineage>
</organism>
<dbReference type="PANTHER" id="PTHR11895:SF170">
    <property type="entry name" value="AMIDASE"/>
    <property type="match status" value="1"/>
</dbReference>
<reference evidence="3 4" key="1">
    <citation type="journal article" date="2018" name="Sci. Rep.">
        <title>Comparative analysis of the Pocillopora damicornis genome highlights role of immune system in coral evolution.</title>
        <authorList>
            <person name="Cunning R."/>
            <person name="Bay R.A."/>
            <person name="Gillette P."/>
            <person name="Baker A.C."/>
            <person name="Traylor-Knowles N."/>
        </authorList>
    </citation>
    <scope>NUCLEOTIDE SEQUENCE [LARGE SCALE GENOMIC DNA]</scope>
    <source>
        <strain evidence="3">RSMAS</strain>
        <tissue evidence="3">Whole animal</tissue>
    </source>
</reference>
<dbReference type="Pfam" id="PF01425">
    <property type="entry name" value="Amidase"/>
    <property type="match status" value="1"/>
</dbReference>
<sequence>MAESKGPEKLYKEPAVRVPTLSRLSAIAKSLGLEMEDSELMAYRGAISDILADTYQRLYELPDPKLPVKYPRIPGYRPSPEDNPYNAWYWRCDIKGASSGKLHGKTVAVKDNTCVAGVPMMNGSLILEGFVPDVDATVVTRILDAGGHIVGKSCVENLCCSGGSFTAATGPVVNPHNKTRMSGGSSSGSAALVAGGQVDMATGGDQGGSIRIPAACCGIVGLKPTYWLVPYTGIMPIEFTLDRTGPMARTVYDTALMLEVMAGYDGGMDPRQPRDLKVPEYTSLLTGKIDNLKIGILKEGFGLKNSEADVDKMVREAAEQLGTAGGAVVEEVSVPMHSDGTQIFGPILQIGGDRMMFEGAGFGTSAEMYYDTTLQEAFSRGLKCHSNDLSKSCKLVRLIAKYLHEDYNSVFYGKAQNLGRELCKAYDAALEKYDVLILPTIPKKAPVFPQENPPMEEYLERAFESIPNTSPINVTGHPALSINAGFSDGLPVGMMIVGRKFDEVTVLNVAFAYEKIRDTKI</sequence>
<comment type="similarity">
    <text evidence="1">Belongs to the amidase family.</text>
</comment>
<proteinExistence type="inferred from homology"/>
<dbReference type="Gene3D" id="3.90.1300.10">
    <property type="entry name" value="Amidase signature (AS) domain"/>
    <property type="match status" value="1"/>
</dbReference>
<gene>
    <name evidence="3" type="ORF">pdam_00023472</name>
</gene>
<dbReference type="STRING" id="46731.A0A3M6UXV3"/>
<dbReference type="InterPro" id="IPR036928">
    <property type="entry name" value="AS_sf"/>
</dbReference>
<dbReference type="PROSITE" id="PS00571">
    <property type="entry name" value="AMIDASES"/>
    <property type="match status" value="1"/>
</dbReference>
<dbReference type="OMA" id="LCHSATS"/>